<accession>A0AAV4G082</accession>
<evidence type="ECO:0000313" key="2">
    <source>
        <dbReference type="Proteomes" id="UP000762676"/>
    </source>
</evidence>
<keyword evidence="2" id="KW-1185">Reference proteome</keyword>
<sequence length="79" mass="8538">MNSICSAGQLGEAEPCINRGSGDLRRASGCVCSGHPSVGPANWVASIVRSHFKLVRIFTVLNYGILRETMMFVAEAKIR</sequence>
<organism evidence="1 2">
    <name type="scientific">Elysia marginata</name>
    <dbReference type="NCBI Taxonomy" id="1093978"/>
    <lineage>
        <taxon>Eukaryota</taxon>
        <taxon>Metazoa</taxon>
        <taxon>Spiralia</taxon>
        <taxon>Lophotrochozoa</taxon>
        <taxon>Mollusca</taxon>
        <taxon>Gastropoda</taxon>
        <taxon>Heterobranchia</taxon>
        <taxon>Euthyneura</taxon>
        <taxon>Panpulmonata</taxon>
        <taxon>Sacoglossa</taxon>
        <taxon>Placobranchoidea</taxon>
        <taxon>Plakobranchidae</taxon>
        <taxon>Elysia</taxon>
    </lineage>
</organism>
<name>A0AAV4G082_9GAST</name>
<comment type="caution">
    <text evidence="1">The sequence shown here is derived from an EMBL/GenBank/DDBJ whole genome shotgun (WGS) entry which is preliminary data.</text>
</comment>
<protein>
    <submittedName>
        <fullName evidence="1">Uncharacterized protein</fullName>
    </submittedName>
</protein>
<reference evidence="1 2" key="1">
    <citation type="journal article" date="2021" name="Elife">
        <title>Chloroplast acquisition without the gene transfer in kleptoplastic sea slugs, Plakobranchus ocellatus.</title>
        <authorList>
            <person name="Maeda T."/>
            <person name="Takahashi S."/>
            <person name="Yoshida T."/>
            <person name="Shimamura S."/>
            <person name="Takaki Y."/>
            <person name="Nagai Y."/>
            <person name="Toyoda A."/>
            <person name="Suzuki Y."/>
            <person name="Arimoto A."/>
            <person name="Ishii H."/>
            <person name="Satoh N."/>
            <person name="Nishiyama T."/>
            <person name="Hasebe M."/>
            <person name="Maruyama T."/>
            <person name="Minagawa J."/>
            <person name="Obokata J."/>
            <person name="Shigenobu S."/>
        </authorList>
    </citation>
    <scope>NUCLEOTIDE SEQUENCE [LARGE SCALE GENOMIC DNA]</scope>
</reference>
<dbReference type="AlphaFoldDB" id="A0AAV4G082"/>
<dbReference type="Proteomes" id="UP000762676">
    <property type="component" value="Unassembled WGS sequence"/>
</dbReference>
<dbReference type="EMBL" id="BMAT01004696">
    <property type="protein sequence ID" value="GFR78390.1"/>
    <property type="molecule type" value="Genomic_DNA"/>
</dbReference>
<gene>
    <name evidence="1" type="ORF">ElyMa_002261000</name>
</gene>
<evidence type="ECO:0000313" key="1">
    <source>
        <dbReference type="EMBL" id="GFR78390.1"/>
    </source>
</evidence>
<proteinExistence type="predicted"/>